<evidence type="ECO:0000313" key="5">
    <source>
        <dbReference type="EMBL" id="KJU81273.1"/>
    </source>
</evidence>
<proteinExistence type="predicted"/>
<sequence length="637" mass="71865">MRLGIYGRHYTSHIIMITVLGLLCYSNTFNSPFVFDDAMNITDSPLIRDLRYFTGSAELENTTSNAHMMGIKSDFKARYVGHLTFALNFKLNALDVTGYHIFNLIVHISNATLLYCFIVLIFRTPLFAQHHKSLHTQDHTPLLDSTDTQRSLPLAAALLFVAHPVQTQAVTYIVQRFASLATLFYLCAIVMYIKSRLATSFIQKLSTFAFAVIMAVLAMKTKQISFTLPVVIAMFEIMFLSASPKQRAIYLIPLLLTMSIIPMALIGENNSLMQIRDVDKAMAIASSHDISRGQYLITQFRVIVTYMRLLILPVNQNLDYDYHVYKTLFEPEVMISLAFISSVISVAILLYRLSKNPQHQYGPYLRLLSFGILWFFITLSVESSIIPIADVIFEHRLYLPSVGALIAMVTAATLAVNALTTRMPTVKKLILPLFLLILTILAIATYARNIVWQDKATLWADMAKKSPAKARPHLGLANLYTELGYISDAINQYHIVIRLKPDYADAYIGLSRAYAYLGRYDEAVSQAQIGMKLYKASYRVGDIPISYHEYFATTHFSLGNTFAGWGRMDAALNEYLTAIELKPNYAQAYVSAGNVYATKGRYDEAVKNYQTALEIIPGFPDALQNLYFVQQKQGRPK</sequence>
<evidence type="ECO:0000313" key="6">
    <source>
        <dbReference type="Proteomes" id="UP000033423"/>
    </source>
</evidence>
<reference evidence="5 6" key="1">
    <citation type="submission" date="2015-02" db="EMBL/GenBank/DDBJ databases">
        <title>Single-cell genomics of uncultivated deep-branching MTB reveals a conserved set of magnetosome genes.</title>
        <authorList>
            <person name="Kolinko S."/>
            <person name="Richter M."/>
            <person name="Glockner F.O."/>
            <person name="Brachmann A."/>
            <person name="Schuler D."/>
        </authorList>
    </citation>
    <scope>NUCLEOTIDE SEQUENCE [LARGE SCALE GENOMIC DNA]</scope>
    <source>
        <strain evidence="5">TM-1</strain>
    </source>
</reference>
<name>A0A0F3GKS4_9BACT</name>
<evidence type="ECO:0000256" key="1">
    <source>
        <dbReference type="ARBA" id="ARBA00022737"/>
    </source>
</evidence>
<organism evidence="5 6">
    <name type="scientific">Candidatus Magnetobacterium bavaricum</name>
    <dbReference type="NCBI Taxonomy" id="29290"/>
    <lineage>
        <taxon>Bacteria</taxon>
        <taxon>Pseudomonadati</taxon>
        <taxon>Nitrospirota</taxon>
        <taxon>Thermodesulfovibrionia</taxon>
        <taxon>Thermodesulfovibrionales</taxon>
        <taxon>Candidatus Magnetobacteriaceae</taxon>
        <taxon>Candidatus Magnetobacterium</taxon>
    </lineage>
</organism>
<evidence type="ECO:0000256" key="4">
    <source>
        <dbReference type="SAM" id="Phobius"/>
    </source>
</evidence>
<dbReference type="SMART" id="SM00028">
    <property type="entry name" value="TPR"/>
    <property type="match status" value="4"/>
</dbReference>
<feature type="repeat" description="TPR" evidence="3">
    <location>
        <begin position="586"/>
        <end position="619"/>
    </location>
</feature>
<feature type="repeat" description="TPR" evidence="3">
    <location>
        <begin position="552"/>
        <end position="585"/>
    </location>
</feature>
<feature type="repeat" description="TPR" evidence="3">
    <location>
        <begin position="470"/>
        <end position="503"/>
    </location>
</feature>
<feature type="transmembrane region" description="Helical" evidence="4">
    <location>
        <begin position="12"/>
        <end position="29"/>
    </location>
</feature>
<feature type="transmembrane region" description="Helical" evidence="4">
    <location>
        <begin position="248"/>
        <end position="266"/>
    </location>
</feature>
<dbReference type="InterPro" id="IPR011990">
    <property type="entry name" value="TPR-like_helical_dom_sf"/>
</dbReference>
<feature type="transmembrane region" description="Helical" evidence="4">
    <location>
        <begin position="398"/>
        <end position="417"/>
    </location>
</feature>
<dbReference type="Pfam" id="PF13181">
    <property type="entry name" value="TPR_8"/>
    <property type="match status" value="1"/>
</dbReference>
<dbReference type="PATRIC" id="fig|29290.4.peg.8626"/>
<dbReference type="Pfam" id="PF13414">
    <property type="entry name" value="TPR_11"/>
    <property type="match status" value="1"/>
</dbReference>
<dbReference type="PANTHER" id="PTHR44227:SF3">
    <property type="entry name" value="PROTEIN O-MANNOSYL-TRANSFERASE TMTC4"/>
    <property type="match status" value="1"/>
</dbReference>
<accession>A0A0F3GKS4</accession>
<dbReference type="Proteomes" id="UP000033423">
    <property type="component" value="Unassembled WGS sequence"/>
</dbReference>
<dbReference type="Gene3D" id="1.25.40.10">
    <property type="entry name" value="Tetratricopeptide repeat domain"/>
    <property type="match status" value="2"/>
</dbReference>
<dbReference type="PROSITE" id="PS50005">
    <property type="entry name" value="TPR"/>
    <property type="match status" value="3"/>
</dbReference>
<dbReference type="PROSITE" id="PS50293">
    <property type="entry name" value="TPR_REGION"/>
    <property type="match status" value="1"/>
</dbReference>
<dbReference type="PANTHER" id="PTHR44227">
    <property type="match status" value="1"/>
</dbReference>
<dbReference type="SUPFAM" id="SSF48452">
    <property type="entry name" value="TPR-like"/>
    <property type="match status" value="1"/>
</dbReference>
<feature type="transmembrane region" description="Helical" evidence="4">
    <location>
        <begin position="334"/>
        <end position="353"/>
    </location>
</feature>
<feature type="transmembrane region" description="Helical" evidence="4">
    <location>
        <begin position="101"/>
        <end position="122"/>
    </location>
</feature>
<dbReference type="InterPro" id="IPR052346">
    <property type="entry name" value="O-mannosyl-transferase_TMTC"/>
</dbReference>
<keyword evidence="4" id="KW-1133">Transmembrane helix</keyword>
<feature type="transmembrane region" description="Helical" evidence="4">
    <location>
        <begin position="365"/>
        <end position="386"/>
    </location>
</feature>
<protein>
    <submittedName>
        <fullName evidence="5">Uncharacterized protein</fullName>
    </submittedName>
</protein>
<keyword evidence="6" id="KW-1185">Reference proteome</keyword>
<dbReference type="InterPro" id="IPR019734">
    <property type="entry name" value="TPR_rpt"/>
</dbReference>
<feature type="transmembrane region" description="Helical" evidence="4">
    <location>
        <begin position="226"/>
        <end position="242"/>
    </location>
</feature>
<dbReference type="AlphaFoldDB" id="A0A0F3GKS4"/>
<evidence type="ECO:0000256" key="3">
    <source>
        <dbReference type="PROSITE-ProRule" id="PRU00339"/>
    </source>
</evidence>
<gene>
    <name evidence="5" type="ORF">MBAV_006534</name>
</gene>
<feature type="transmembrane region" description="Helical" evidence="4">
    <location>
        <begin position="201"/>
        <end position="219"/>
    </location>
</feature>
<dbReference type="EMBL" id="LACI01002749">
    <property type="protein sequence ID" value="KJU81273.1"/>
    <property type="molecule type" value="Genomic_DNA"/>
</dbReference>
<keyword evidence="4" id="KW-0812">Transmembrane</keyword>
<evidence type="ECO:0000256" key="2">
    <source>
        <dbReference type="ARBA" id="ARBA00022803"/>
    </source>
</evidence>
<feature type="transmembrane region" description="Helical" evidence="4">
    <location>
        <begin position="429"/>
        <end position="447"/>
    </location>
</feature>
<comment type="caution">
    <text evidence="5">The sequence shown here is derived from an EMBL/GenBank/DDBJ whole genome shotgun (WGS) entry which is preliminary data.</text>
</comment>
<dbReference type="Pfam" id="PF13432">
    <property type="entry name" value="TPR_16"/>
    <property type="match status" value="1"/>
</dbReference>
<keyword evidence="4" id="KW-0472">Membrane</keyword>
<keyword evidence="2 3" id="KW-0802">TPR repeat</keyword>
<keyword evidence="1" id="KW-0677">Repeat</keyword>